<dbReference type="KEGG" id="nwl:NWFMUON74_63830"/>
<dbReference type="InterPro" id="IPR029068">
    <property type="entry name" value="Glyas_Bleomycin-R_OHBP_Dase"/>
</dbReference>
<evidence type="ECO:0000313" key="2">
    <source>
        <dbReference type="EMBL" id="BCK58611.1"/>
    </source>
</evidence>
<dbReference type="Proteomes" id="UP000516173">
    <property type="component" value="Chromosome"/>
</dbReference>
<feature type="region of interest" description="Disordered" evidence="1">
    <location>
        <begin position="26"/>
        <end position="45"/>
    </location>
</feature>
<accession>A0A7G1KUL8</accession>
<gene>
    <name evidence="2" type="ORF">NWFMUON74_63830</name>
</gene>
<sequence>MPDAAGRHAMFDGQDVGPGVALWLRTDDAPAPHDEPATAGVPVADGPFGKHSAFADPEGYVITVHDGE</sequence>
<keyword evidence="3" id="KW-1185">Reference proteome</keyword>
<organism evidence="2 3">
    <name type="scientific">Nocardia wallacei</name>
    <dbReference type="NCBI Taxonomy" id="480035"/>
    <lineage>
        <taxon>Bacteria</taxon>
        <taxon>Bacillati</taxon>
        <taxon>Actinomycetota</taxon>
        <taxon>Actinomycetes</taxon>
        <taxon>Mycobacteriales</taxon>
        <taxon>Nocardiaceae</taxon>
        <taxon>Nocardia</taxon>
    </lineage>
</organism>
<dbReference type="SUPFAM" id="SSF54593">
    <property type="entry name" value="Glyoxalase/Bleomycin resistance protein/Dihydroxybiphenyl dioxygenase"/>
    <property type="match status" value="1"/>
</dbReference>
<evidence type="ECO:0000256" key="1">
    <source>
        <dbReference type="SAM" id="MobiDB-lite"/>
    </source>
</evidence>
<dbReference type="Gene3D" id="3.10.180.10">
    <property type="entry name" value="2,3-Dihydroxybiphenyl 1,2-Dioxygenase, domain 1"/>
    <property type="match status" value="1"/>
</dbReference>
<proteinExistence type="predicted"/>
<reference evidence="2 3" key="1">
    <citation type="submission" date="2020-08" db="EMBL/GenBank/DDBJ databases">
        <title>Genome Sequencing of Nocardia wallacei strain FMUON74 and assembly.</title>
        <authorList>
            <person name="Toyokawa M."/>
            <person name="Uesaka K."/>
        </authorList>
    </citation>
    <scope>NUCLEOTIDE SEQUENCE [LARGE SCALE GENOMIC DNA]</scope>
    <source>
        <strain evidence="2 3">FMUON74</strain>
    </source>
</reference>
<dbReference type="AlphaFoldDB" id="A0A7G1KUL8"/>
<dbReference type="EMBL" id="AP023396">
    <property type="protein sequence ID" value="BCK58611.1"/>
    <property type="molecule type" value="Genomic_DNA"/>
</dbReference>
<evidence type="ECO:0000313" key="3">
    <source>
        <dbReference type="Proteomes" id="UP000516173"/>
    </source>
</evidence>
<feature type="compositionally biased region" description="Basic and acidic residues" evidence="1">
    <location>
        <begin position="26"/>
        <end position="36"/>
    </location>
</feature>
<name>A0A7G1KUL8_9NOCA</name>
<protein>
    <submittedName>
        <fullName evidence="2">Uncharacterized protein</fullName>
    </submittedName>
</protein>